<gene>
    <name evidence="1" type="ORF">ACI1P1_00885</name>
</gene>
<evidence type="ECO:0000313" key="1">
    <source>
        <dbReference type="EMBL" id="MFM9326842.1"/>
    </source>
</evidence>
<proteinExistence type="predicted"/>
<sequence length="394" mass="41672">MSRSPMWLAGVLVLSLAAAGCTSRIVEPDAAIPPVSPVSMPYTATKNTTRINTSDPAAASVLVSQTLWTGYGQDNRPNGAVLVQAGDWPVAAASASLIHFPMNGPVLFTEPGSLSEKTAAELKRLAGIARDSKSFTVVLAGKWDAALVDQVKKEVPSKIVTLEAESPAGFAKAVDIYYSKESGQRPENVLIGSLDSPSYTVPAVNWIAHMAAPLLYTGKDKLPAETVEALKLRNGTARIYLLGPEAVISSTVEKELRAFGQVVRIGADSKNSAAFSVAFASFRDDAGGFGWDLNSAGRNVSVVPDEAYDLAVAAAPFSHLGKHAPMLWSQSGRLPTETADLLHSIKPVYKTTPAAGPFNHAWLTGSEDALSRTIQEQVDDLLEIVSASGGEHKH</sequence>
<dbReference type="Proteomes" id="UP001631969">
    <property type="component" value="Unassembled WGS sequence"/>
</dbReference>
<dbReference type="EMBL" id="JBJURJ010000001">
    <property type="protein sequence ID" value="MFM9326842.1"/>
    <property type="molecule type" value="Genomic_DNA"/>
</dbReference>
<evidence type="ECO:0000313" key="2">
    <source>
        <dbReference type="Proteomes" id="UP001631969"/>
    </source>
</evidence>
<accession>A0ACC7NRD7</accession>
<name>A0ACC7NRD7_9BACL</name>
<reference evidence="1" key="1">
    <citation type="submission" date="2024-12" db="EMBL/GenBank/DDBJ databases">
        <authorList>
            <person name="Wu N."/>
        </authorList>
    </citation>
    <scope>NUCLEOTIDE SEQUENCE</scope>
    <source>
        <strain evidence="1">P15</strain>
    </source>
</reference>
<comment type="caution">
    <text evidence="1">The sequence shown here is derived from an EMBL/GenBank/DDBJ whole genome shotgun (WGS) entry which is preliminary data.</text>
</comment>
<keyword evidence="2" id="KW-1185">Reference proteome</keyword>
<protein>
    <submittedName>
        <fullName evidence="1">Cell wall-binding repeat-containing protein</fullName>
    </submittedName>
</protein>
<organism evidence="1 2">
    <name type="scientific">Paenibacillus mesotrionivorans</name>
    <dbReference type="NCBI Taxonomy" id="3160968"/>
    <lineage>
        <taxon>Bacteria</taxon>
        <taxon>Bacillati</taxon>
        <taxon>Bacillota</taxon>
        <taxon>Bacilli</taxon>
        <taxon>Bacillales</taxon>
        <taxon>Paenibacillaceae</taxon>
        <taxon>Paenibacillus</taxon>
    </lineage>
</organism>